<feature type="region of interest" description="Disordered" evidence="1">
    <location>
        <begin position="1"/>
        <end position="49"/>
    </location>
</feature>
<evidence type="ECO:0000313" key="3">
    <source>
        <dbReference type="Proteomes" id="UP001060164"/>
    </source>
</evidence>
<sequence length="49" mass="5382">MEKQSIFPPVKDIVDDYDDGNIPEVDLPKNAADPLPESERPRKDGTGGD</sequence>
<name>A0ABY5VE90_9FIRM</name>
<accession>A0ABY5VE90</accession>
<dbReference type="EMBL" id="CP102290">
    <property type="protein sequence ID" value="UWP58632.1"/>
    <property type="molecule type" value="Genomic_DNA"/>
</dbReference>
<protein>
    <submittedName>
        <fullName evidence="2">AE-binding protein</fullName>
    </submittedName>
</protein>
<proteinExistence type="predicted"/>
<feature type="compositionally biased region" description="Basic and acidic residues" evidence="1">
    <location>
        <begin position="37"/>
        <end position="49"/>
    </location>
</feature>
<evidence type="ECO:0000256" key="1">
    <source>
        <dbReference type="SAM" id="MobiDB-lite"/>
    </source>
</evidence>
<reference evidence="2" key="1">
    <citation type="journal article" date="2022" name="Cell">
        <title>Design, construction, and in vivo augmentation of a complex gut microbiome.</title>
        <authorList>
            <person name="Cheng A.G."/>
            <person name="Ho P.Y."/>
            <person name="Aranda-Diaz A."/>
            <person name="Jain S."/>
            <person name="Yu F.B."/>
            <person name="Meng X."/>
            <person name="Wang M."/>
            <person name="Iakiviak M."/>
            <person name="Nagashima K."/>
            <person name="Zhao A."/>
            <person name="Murugkar P."/>
            <person name="Patil A."/>
            <person name="Atabakhsh K."/>
            <person name="Weakley A."/>
            <person name="Yan J."/>
            <person name="Brumbaugh A.R."/>
            <person name="Higginbottom S."/>
            <person name="Dimas A."/>
            <person name="Shiver A.L."/>
            <person name="Deutschbauer A."/>
            <person name="Neff N."/>
            <person name="Sonnenburg J.L."/>
            <person name="Huang K.C."/>
            <person name="Fischbach M.A."/>
        </authorList>
    </citation>
    <scope>NUCLEOTIDE SEQUENCE</scope>
    <source>
        <strain evidence="2">DSM 19829</strain>
    </source>
</reference>
<keyword evidence="3" id="KW-1185">Reference proteome</keyword>
<evidence type="ECO:0000313" key="2">
    <source>
        <dbReference type="EMBL" id="UWP58632.1"/>
    </source>
</evidence>
<gene>
    <name evidence="2" type="ORF">NQ502_14800</name>
</gene>
<dbReference type="RefSeq" id="WP_148511946.1">
    <property type="nucleotide sequence ID" value="NZ_CABLBR010000023.1"/>
</dbReference>
<organism evidence="2 3">
    <name type="scientific">Ruminococcus gauvreauii</name>
    <dbReference type="NCBI Taxonomy" id="438033"/>
    <lineage>
        <taxon>Bacteria</taxon>
        <taxon>Bacillati</taxon>
        <taxon>Bacillota</taxon>
        <taxon>Clostridia</taxon>
        <taxon>Eubacteriales</taxon>
        <taxon>Oscillospiraceae</taxon>
        <taxon>Ruminococcus</taxon>
    </lineage>
</organism>
<dbReference type="Proteomes" id="UP001060164">
    <property type="component" value="Chromosome"/>
</dbReference>